<evidence type="ECO:0000313" key="4">
    <source>
        <dbReference type="EMBL" id="CAI5741777.1"/>
    </source>
</evidence>
<feature type="compositionally biased region" description="Low complexity" evidence="2">
    <location>
        <begin position="302"/>
        <end position="314"/>
    </location>
</feature>
<accession>A0AAV0UZ97</accession>
<protein>
    <recommendedName>
        <fullName evidence="3">Rab-GAP TBC domain-containing protein</fullName>
    </recommendedName>
</protein>
<feature type="repeat" description="ANK" evidence="1">
    <location>
        <begin position="407"/>
        <end position="439"/>
    </location>
</feature>
<dbReference type="GO" id="GO:0005096">
    <property type="term" value="F:GTPase activator activity"/>
    <property type="evidence" value="ECO:0007669"/>
    <property type="project" value="TreeGrafter"/>
</dbReference>
<dbReference type="PROSITE" id="PS50086">
    <property type="entry name" value="TBC_RABGAP"/>
    <property type="match status" value="1"/>
</dbReference>
<comment type="caution">
    <text evidence="4">The sequence shown here is derived from an EMBL/GenBank/DDBJ whole genome shotgun (WGS) entry which is preliminary data.</text>
</comment>
<keyword evidence="1" id="KW-0040">ANK repeat</keyword>
<dbReference type="PROSITE" id="PS50088">
    <property type="entry name" value="ANK_REPEAT"/>
    <property type="match status" value="1"/>
</dbReference>
<dbReference type="PROSITE" id="PS50297">
    <property type="entry name" value="ANK_REP_REGION"/>
    <property type="match status" value="1"/>
</dbReference>
<gene>
    <name evidence="4" type="ORF">HBR001_LOCUS8644</name>
</gene>
<dbReference type="EMBL" id="CANTFL010001452">
    <property type="protein sequence ID" value="CAI5741777.1"/>
    <property type="molecule type" value="Genomic_DNA"/>
</dbReference>
<dbReference type="PANTHER" id="PTHR47219">
    <property type="entry name" value="RAB GTPASE-ACTIVATING PROTEIN 1-LIKE"/>
    <property type="match status" value="1"/>
</dbReference>
<feature type="region of interest" description="Disordered" evidence="2">
    <location>
        <begin position="302"/>
        <end position="322"/>
    </location>
</feature>
<dbReference type="SMART" id="SM00164">
    <property type="entry name" value="TBC"/>
    <property type="match status" value="1"/>
</dbReference>
<dbReference type="Pfam" id="PF12796">
    <property type="entry name" value="Ank_2"/>
    <property type="match status" value="1"/>
</dbReference>
<dbReference type="InterPro" id="IPR036770">
    <property type="entry name" value="Ankyrin_rpt-contain_sf"/>
</dbReference>
<organism evidence="4 5">
    <name type="scientific">Hyaloperonospora brassicae</name>
    <name type="common">Brassica downy mildew</name>
    <name type="synonym">Peronospora brassicae</name>
    <dbReference type="NCBI Taxonomy" id="162125"/>
    <lineage>
        <taxon>Eukaryota</taxon>
        <taxon>Sar</taxon>
        <taxon>Stramenopiles</taxon>
        <taxon>Oomycota</taxon>
        <taxon>Peronosporomycetes</taxon>
        <taxon>Peronosporales</taxon>
        <taxon>Peronosporaceae</taxon>
        <taxon>Hyaloperonospora</taxon>
    </lineage>
</organism>
<feature type="domain" description="Rab-GAP TBC" evidence="3">
    <location>
        <begin position="6"/>
        <end position="222"/>
    </location>
</feature>
<dbReference type="InterPro" id="IPR002110">
    <property type="entry name" value="Ankyrin_rpt"/>
</dbReference>
<dbReference type="Gene3D" id="1.10.8.270">
    <property type="entry name" value="putative rabgap domain of human tbc1 domain family member 14 like domains"/>
    <property type="match status" value="1"/>
</dbReference>
<evidence type="ECO:0000256" key="2">
    <source>
        <dbReference type="SAM" id="MobiDB-lite"/>
    </source>
</evidence>
<evidence type="ECO:0000259" key="3">
    <source>
        <dbReference type="PROSITE" id="PS50086"/>
    </source>
</evidence>
<name>A0AAV0UZ97_HYABA</name>
<dbReference type="InterPro" id="IPR035969">
    <property type="entry name" value="Rab-GAP_TBC_sf"/>
</dbReference>
<dbReference type="SMART" id="SM00248">
    <property type="entry name" value="ANK"/>
    <property type="match status" value="2"/>
</dbReference>
<keyword evidence="5" id="KW-1185">Reference proteome</keyword>
<evidence type="ECO:0000313" key="5">
    <source>
        <dbReference type="Proteomes" id="UP001162031"/>
    </source>
</evidence>
<dbReference type="AlphaFoldDB" id="A0AAV0UZ97"/>
<dbReference type="Gene3D" id="1.25.40.20">
    <property type="entry name" value="Ankyrin repeat-containing domain"/>
    <property type="match status" value="1"/>
</dbReference>
<dbReference type="Gene3D" id="1.10.472.80">
    <property type="entry name" value="Ypt/Rab-GAP domain of gyp1p, domain 3"/>
    <property type="match status" value="1"/>
</dbReference>
<dbReference type="GO" id="GO:0031267">
    <property type="term" value="F:small GTPase binding"/>
    <property type="evidence" value="ECO:0007669"/>
    <property type="project" value="TreeGrafter"/>
</dbReference>
<proteinExistence type="predicted"/>
<dbReference type="SUPFAM" id="SSF47923">
    <property type="entry name" value="Ypt/Rab-GAP domain of gyp1p"/>
    <property type="match status" value="2"/>
</dbReference>
<dbReference type="PANTHER" id="PTHR47219:SF9">
    <property type="entry name" value="GTPASE ACTIVATING PROTEIN AND CENTROSOME-ASSOCIATED, ISOFORM B"/>
    <property type="match status" value="1"/>
</dbReference>
<evidence type="ECO:0000256" key="1">
    <source>
        <dbReference type="PROSITE-ProRule" id="PRU00023"/>
    </source>
</evidence>
<sequence>MTYNAGPDTRKRQLFWRNVVKQFNFTDPSERKLLLSLTDGIDWTHMRVLPRDFVRRHREIYYLISAPEYERSGAIGRDVTRTFSIFERSDLPDQVEAQQSALFRVLNAIAEAEDGYCQGMNFIAALFLVEGLSEADAYALFLYILKKRHLAGIYHNSSMFLDEYFQHFETMFIRDLPRLHAHLVDQGFVVAMYGIEWFTTLFSLSTKTDLACAILDLFFVGVHDIFLRAGLAILKLLEPKLMCMTFEDFLREFKPLVRELDPYHVILQALAHRPNDRMHREDTTTYVSRESFIRTMGTAARSCSDDSATSSDSRVTSDGEKQSVSFTGDFGLHRTLPPEMVEAVRSGNGTLVRQIWEAHVVHRQHSAVASTVLANEILHFAIWYGRVSVACLAIEYCSADVDNRDDAGLTPLHFSVIRNQPDIVRLLLVHGAQTQETSTRRPSPLELAHRWARCDTTAARLVLEKEEVCLYCNTKFDVLTLETAVCGHCTFRFCCKPRHGLCIFKHQCPNANAGSRLRGCSMDRRLSEPAMMRHDMCDEDVEGMSEKEPGLHLLGLRSRGSSTSTTASSCATMFSEVGVTPSRSMTELTSFEFLSSAALLSSPAATSWSRSPRFDDTAWKAVDPAQLAHEFGTPDARRPSGLSVWQTTRPLLRFPDRPEWYCNARECHSVFALFSQAANCSRCEGYFCSDHVDGKTKRCVECRRDGMHSIRFHATNTAHE</sequence>
<dbReference type="SUPFAM" id="SSF48403">
    <property type="entry name" value="Ankyrin repeat"/>
    <property type="match status" value="1"/>
</dbReference>
<reference evidence="4" key="1">
    <citation type="submission" date="2022-12" db="EMBL/GenBank/DDBJ databases">
        <authorList>
            <person name="Webb A."/>
        </authorList>
    </citation>
    <scope>NUCLEOTIDE SEQUENCE</scope>
    <source>
        <strain evidence="4">Hp1</strain>
    </source>
</reference>
<dbReference type="Pfam" id="PF00566">
    <property type="entry name" value="RabGAP-TBC"/>
    <property type="match status" value="1"/>
</dbReference>
<dbReference type="Proteomes" id="UP001162031">
    <property type="component" value="Unassembled WGS sequence"/>
</dbReference>
<dbReference type="InterPro" id="IPR000195">
    <property type="entry name" value="Rab-GAP-TBC_dom"/>
</dbReference>
<dbReference type="InterPro" id="IPR050302">
    <property type="entry name" value="Rab_GAP_TBC_domain"/>
</dbReference>